<protein>
    <submittedName>
        <fullName evidence="2">Uncharacterized protein</fullName>
    </submittedName>
</protein>
<name>A0A9X2FXM3_9RHOB</name>
<proteinExistence type="predicted"/>
<comment type="caution">
    <text evidence="2">The sequence shown here is derived from an EMBL/GenBank/DDBJ whole genome shotgun (WGS) entry which is preliminary data.</text>
</comment>
<organism evidence="2 3">
    <name type="scientific">Limimaricola litoreus</name>
    <dbReference type="NCBI Taxonomy" id="2955316"/>
    <lineage>
        <taxon>Bacteria</taxon>
        <taxon>Pseudomonadati</taxon>
        <taxon>Pseudomonadota</taxon>
        <taxon>Alphaproteobacteria</taxon>
        <taxon>Rhodobacterales</taxon>
        <taxon>Paracoccaceae</taxon>
        <taxon>Limimaricola</taxon>
    </lineage>
</organism>
<dbReference type="RefSeq" id="WP_253334866.1">
    <property type="nucleotide sequence ID" value="NZ_JAMYXC010000284.1"/>
</dbReference>
<evidence type="ECO:0000256" key="1">
    <source>
        <dbReference type="SAM" id="SignalP"/>
    </source>
</evidence>
<sequence length="171" mass="18367">MTSFVWTATRHCAPAALVLALAGPALAQDLVSELSFAIVETDSEGEERLAAREAVRPGETIEYALVSRNLSEEDALEDVVVGAPVPEGTRLIPASATSSLSALLEVQAELDPQVPGLEWSGLPAFRTIRTDEGDTVTEPLPDAEIVALRWRFEETLPPGGEARTTYRLIVD</sequence>
<keyword evidence="1" id="KW-0732">Signal</keyword>
<dbReference type="EMBL" id="JAMYXC010000284">
    <property type="protein sequence ID" value="MCP1170316.1"/>
    <property type="molecule type" value="Genomic_DNA"/>
</dbReference>
<dbReference type="NCBIfam" id="TIGR01451">
    <property type="entry name" value="B_ant_repeat"/>
    <property type="match status" value="1"/>
</dbReference>
<gene>
    <name evidence="2" type="ORF">NHG85_17565</name>
</gene>
<dbReference type="AlphaFoldDB" id="A0A9X2FXM3"/>
<dbReference type="Proteomes" id="UP001139477">
    <property type="component" value="Unassembled WGS sequence"/>
</dbReference>
<keyword evidence="3" id="KW-1185">Reference proteome</keyword>
<evidence type="ECO:0000313" key="2">
    <source>
        <dbReference type="EMBL" id="MCP1170316.1"/>
    </source>
</evidence>
<evidence type="ECO:0000313" key="3">
    <source>
        <dbReference type="Proteomes" id="UP001139477"/>
    </source>
</evidence>
<dbReference type="InterPro" id="IPR047589">
    <property type="entry name" value="DUF11_rpt"/>
</dbReference>
<reference evidence="2" key="1">
    <citation type="submission" date="2022-06" db="EMBL/GenBank/DDBJ databases">
        <title>Limimaricola sediminis sp. nov., isolated from an intertidal sediment.</title>
        <authorList>
            <person name="Shao X."/>
        </authorList>
    </citation>
    <scope>NUCLEOTIDE SEQUENCE</scope>
    <source>
        <strain evidence="2">ASW11-118</strain>
    </source>
</reference>
<feature type="signal peptide" evidence="1">
    <location>
        <begin position="1"/>
        <end position="27"/>
    </location>
</feature>
<feature type="chain" id="PRO_5040745724" evidence="1">
    <location>
        <begin position="28"/>
        <end position="171"/>
    </location>
</feature>
<accession>A0A9X2FXM3</accession>